<organism evidence="3 4">
    <name type="scientific">Anisodus acutangulus</name>
    <dbReference type="NCBI Taxonomy" id="402998"/>
    <lineage>
        <taxon>Eukaryota</taxon>
        <taxon>Viridiplantae</taxon>
        <taxon>Streptophyta</taxon>
        <taxon>Embryophyta</taxon>
        <taxon>Tracheophyta</taxon>
        <taxon>Spermatophyta</taxon>
        <taxon>Magnoliopsida</taxon>
        <taxon>eudicotyledons</taxon>
        <taxon>Gunneridae</taxon>
        <taxon>Pentapetalae</taxon>
        <taxon>asterids</taxon>
        <taxon>lamiids</taxon>
        <taxon>Solanales</taxon>
        <taxon>Solanaceae</taxon>
        <taxon>Solanoideae</taxon>
        <taxon>Hyoscyameae</taxon>
        <taxon>Anisodus</taxon>
    </lineage>
</organism>
<accession>A0A9Q1M5B8</accession>
<dbReference type="OrthoDB" id="9990610at2759"/>
<keyword evidence="1" id="KW-0677">Repeat</keyword>
<dbReference type="Proteomes" id="UP001152561">
    <property type="component" value="Unassembled WGS sequence"/>
</dbReference>
<proteinExistence type="predicted"/>
<dbReference type="NCBIfam" id="TIGR00756">
    <property type="entry name" value="PPR"/>
    <property type="match status" value="2"/>
</dbReference>
<protein>
    <recommendedName>
        <fullName evidence="5">Pentatricopeptide repeat-containing protein</fullName>
    </recommendedName>
</protein>
<dbReference type="InterPro" id="IPR002885">
    <property type="entry name" value="PPR_rpt"/>
</dbReference>
<dbReference type="AlphaFoldDB" id="A0A9Q1M5B8"/>
<dbReference type="InterPro" id="IPR046960">
    <property type="entry name" value="PPR_At4g14850-like_plant"/>
</dbReference>
<evidence type="ECO:0008006" key="5">
    <source>
        <dbReference type="Google" id="ProtNLM"/>
    </source>
</evidence>
<dbReference type="PANTHER" id="PTHR47926:SF395">
    <property type="entry name" value="TETRATRICOPEPTIDE-LIKE HELICAL DOMAIN, DYW DOMAIN PROTEIN-RELATED"/>
    <property type="match status" value="1"/>
</dbReference>
<keyword evidence="4" id="KW-1185">Reference proteome</keyword>
<evidence type="ECO:0000256" key="2">
    <source>
        <dbReference type="PROSITE-ProRule" id="PRU00708"/>
    </source>
</evidence>
<comment type="caution">
    <text evidence="3">The sequence shown here is derived from an EMBL/GenBank/DDBJ whole genome shotgun (WGS) entry which is preliminary data.</text>
</comment>
<sequence length="163" mass="18290">MEVHATVLESEYDCILLSVKNAIADAYAYAKYGSLEDVRKIFDRMEQRDVVSWTTLVTAYSQGSQWKTAIAIFSQMREEGCAVNQYTLASTLVACASLCYLEYGRPLHGLLYKTGLQNEGCTESALLHGTMKDATSRVKERCQKQAKMDLAIFFSLLITEFAQ</sequence>
<dbReference type="EMBL" id="JAJAGQ010000011">
    <property type="protein sequence ID" value="KAJ8549596.1"/>
    <property type="molecule type" value="Genomic_DNA"/>
</dbReference>
<gene>
    <name evidence="3" type="ORF">K7X08_033303</name>
</gene>
<dbReference type="Pfam" id="PF13041">
    <property type="entry name" value="PPR_2"/>
    <property type="match status" value="1"/>
</dbReference>
<dbReference type="PANTHER" id="PTHR47926">
    <property type="entry name" value="PENTATRICOPEPTIDE REPEAT-CONTAINING PROTEIN"/>
    <property type="match status" value="1"/>
</dbReference>
<dbReference type="GO" id="GO:0003723">
    <property type="term" value="F:RNA binding"/>
    <property type="evidence" value="ECO:0007669"/>
    <property type="project" value="InterPro"/>
</dbReference>
<feature type="repeat" description="PPR" evidence="2">
    <location>
        <begin position="49"/>
        <end position="83"/>
    </location>
</feature>
<evidence type="ECO:0000256" key="1">
    <source>
        <dbReference type="ARBA" id="ARBA00022737"/>
    </source>
</evidence>
<evidence type="ECO:0000313" key="3">
    <source>
        <dbReference type="EMBL" id="KAJ8549596.1"/>
    </source>
</evidence>
<dbReference type="PROSITE" id="PS51375">
    <property type="entry name" value="PPR"/>
    <property type="match status" value="1"/>
</dbReference>
<dbReference type="Gene3D" id="1.25.40.10">
    <property type="entry name" value="Tetratricopeptide repeat domain"/>
    <property type="match status" value="1"/>
</dbReference>
<dbReference type="InterPro" id="IPR011990">
    <property type="entry name" value="TPR-like_helical_dom_sf"/>
</dbReference>
<reference evidence="4" key="1">
    <citation type="journal article" date="2023" name="Proc. Natl. Acad. Sci. U.S.A.">
        <title>Genomic and structural basis for evolution of tropane alkaloid biosynthesis.</title>
        <authorList>
            <person name="Wanga Y.-J."/>
            <person name="Taina T."/>
            <person name="Yua J.-Y."/>
            <person name="Lia J."/>
            <person name="Xua B."/>
            <person name="Chenc J."/>
            <person name="D'Auriad J.C."/>
            <person name="Huanga J.-P."/>
            <person name="Huanga S.-X."/>
        </authorList>
    </citation>
    <scope>NUCLEOTIDE SEQUENCE [LARGE SCALE GENOMIC DNA]</scope>
    <source>
        <strain evidence="4">cv. KIB-2019</strain>
    </source>
</reference>
<name>A0A9Q1M5B8_9SOLA</name>
<evidence type="ECO:0000313" key="4">
    <source>
        <dbReference type="Proteomes" id="UP001152561"/>
    </source>
</evidence>
<dbReference type="GO" id="GO:0009451">
    <property type="term" value="P:RNA modification"/>
    <property type="evidence" value="ECO:0007669"/>
    <property type="project" value="InterPro"/>
</dbReference>